<dbReference type="InterPro" id="IPR013783">
    <property type="entry name" value="Ig-like_fold"/>
</dbReference>
<organism evidence="5 6">
    <name type="scientific">Mesohalobacter halotolerans</name>
    <dbReference type="NCBI Taxonomy" id="1883405"/>
    <lineage>
        <taxon>Bacteria</taxon>
        <taxon>Pseudomonadati</taxon>
        <taxon>Bacteroidota</taxon>
        <taxon>Flavobacteriia</taxon>
        <taxon>Flavobacteriales</taxon>
        <taxon>Flavobacteriaceae</taxon>
        <taxon>Mesohalobacter</taxon>
    </lineage>
</organism>
<keyword evidence="2" id="KW-0472">Membrane</keyword>
<accession>A0A4U5TS29</accession>
<dbReference type="InterPro" id="IPR036388">
    <property type="entry name" value="WH-like_DNA-bd_sf"/>
</dbReference>
<dbReference type="SUPFAM" id="SSF46894">
    <property type="entry name" value="C-terminal effector domain of the bipartite response regulators"/>
    <property type="match status" value="1"/>
</dbReference>
<dbReference type="InterPro" id="IPR000792">
    <property type="entry name" value="Tscrpt_reg_LuxR_C"/>
</dbReference>
<keyword evidence="2" id="KW-0812">Transmembrane</keyword>
<evidence type="ECO:0000313" key="6">
    <source>
        <dbReference type="Proteomes" id="UP000306552"/>
    </source>
</evidence>
<evidence type="ECO:0000256" key="3">
    <source>
        <dbReference type="SAM" id="SignalP"/>
    </source>
</evidence>
<dbReference type="Proteomes" id="UP000306552">
    <property type="component" value="Unassembled WGS sequence"/>
</dbReference>
<keyword evidence="6" id="KW-1185">Reference proteome</keyword>
<dbReference type="Pfam" id="PF07495">
    <property type="entry name" value="Y_Y_Y"/>
    <property type="match status" value="1"/>
</dbReference>
<feature type="chain" id="PRO_5020334133" description="HTH luxR-type domain-containing protein" evidence="3">
    <location>
        <begin position="23"/>
        <end position="930"/>
    </location>
</feature>
<name>A0A4U5TS29_9FLAO</name>
<dbReference type="Gene3D" id="2.60.40.10">
    <property type="entry name" value="Immunoglobulins"/>
    <property type="match status" value="1"/>
</dbReference>
<reference evidence="5 6" key="1">
    <citation type="submission" date="2019-04" db="EMBL/GenBank/DDBJ databases">
        <title>Psychroflexus halotolerans sp. nov., isolated from a marine solar saltern.</title>
        <authorList>
            <person name="Feng X."/>
        </authorList>
    </citation>
    <scope>NUCLEOTIDE SEQUENCE [LARGE SCALE GENOMIC DNA]</scope>
    <source>
        <strain evidence="5 6">WDS2C27</strain>
    </source>
</reference>
<dbReference type="AlphaFoldDB" id="A0A4U5TS29"/>
<dbReference type="EMBL" id="SWMU01000003">
    <property type="protein sequence ID" value="TKS56128.1"/>
    <property type="molecule type" value="Genomic_DNA"/>
</dbReference>
<dbReference type="Gene3D" id="2.130.10.10">
    <property type="entry name" value="YVTN repeat-like/Quinoprotein amine dehydrogenase"/>
    <property type="match status" value="2"/>
</dbReference>
<dbReference type="Gene3D" id="1.10.10.10">
    <property type="entry name" value="Winged helix-like DNA-binding domain superfamily/Winged helix DNA-binding domain"/>
    <property type="match status" value="1"/>
</dbReference>
<feature type="transmembrane region" description="Helical" evidence="2">
    <location>
        <begin position="726"/>
        <end position="751"/>
    </location>
</feature>
<dbReference type="GO" id="GO:0003677">
    <property type="term" value="F:DNA binding"/>
    <property type="evidence" value="ECO:0007669"/>
    <property type="project" value="InterPro"/>
</dbReference>
<dbReference type="InterPro" id="IPR011110">
    <property type="entry name" value="Reg_prop"/>
</dbReference>
<dbReference type="OrthoDB" id="1090267at2"/>
<gene>
    <name evidence="5" type="ORF">FCN74_08920</name>
</gene>
<dbReference type="RefSeq" id="WP_138932245.1">
    <property type="nucleotide sequence ID" value="NZ_SWMU01000003.1"/>
</dbReference>
<evidence type="ECO:0000259" key="4">
    <source>
        <dbReference type="SMART" id="SM00421"/>
    </source>
</evidence>
<dbReference type="Pfam" id="PF07494">
    <property type="entry name" value="Reg_prop"/>
    <property type="match status" value="1"/>
</dbReference>
<feature type="signal peptide" evidence="3">
    <location>
        <begin position="1"/>
        <end position="22"/>
    </location>
</feature>
<dbReference type="SMART" id="SM00421">
    <property type="entry name" value="HTH_LUXR"/>
    <property type="match status" value="1"/>
</dbReference>
<feature type="coiled-coil region" evidence="1">
    <location>
        <begin position="752"/>
        <end position="799"/>
    </location>
</feature>
<dbReference type="GO" id="GO:0006355">
    <property type="term" value="P:regulation of DNA-templated transcription"/>
    <property type="evidence" value="ECO:0007669"/>
    <property type="project" value="InterPro"/>
</dbReference>
<keyword evidence="2" id="KW-1133">Transmembrane helix</keyword>
<evidence type="ECO:0000313" key="5">
    <source>
        <dbReference type="EMBL" id="TKS56128.1"/>
    </source>
</evidence>
<dbReference type="InterPro" id="IPR016032">
    <property type="entry name" value="Sig_transdc_resp-reg_C-effctor"/>
</dbReference>
<evidence type="ECO:0000256" key="2">
    <source>
        <dbReference type="SAM" id="Phobius"/>
    </source>
</evidence>
<proteinExistence type="predicted"/>
<feature type="domain" description="HTH luxR-type" evidence="4">
    <location>
        <begin position="870"/>
        <end position="927"/>
    </location>
</feature>
<sequence length="930" mass="108011">MINRLFKISLLALCFSFYNNYAQDIPPVAKYTPDVYAADNQNWSVTQTEDRTMFFANSKGLLKYDSERWELLGSPNNTILRSVYAIGDDVYSGAYMEFGVWRKNNDGLYKYHSLSKNLELIEDEQFWNITSFDNYVIFQSLDAIYIYNLIKKSFEIISPKNEITKMVVKDDVLYYHVKNNGLYKQVNGEKIIVNTTPFFENIVLIDLYQINNQLYAQTQYNGIVRLSDNALYKLDENTNSLLSEISVYSSLQKDNGDIYLGTISQGLIKLSQDKVSLYLNQENSLSNNTVLSLFQDRDKKLWLGLDNGINCVSVDSSISIFNDQNGKLGTIYASIKFNGTLYLGTNQGLFYYDNNKYKIIKGTKGQVWSLFKFNDHLFCGHHNGTFKISNTKASLLTDSPGTWMFKAVDDKTIFTGNYEGLNVLKYQNDKWYHDRKIKGFDISTKYFEFIDSTSIIVNHEYKGVYKLQLNAALTQVASIVKDNSVEKGLFSSIIKMKNKILYAYKKGIFYYDKKSASFKKDSILSNLYSPSNYNFGRLVKTRDSKVWLFTKTDINQISMSSVKGEYNIKKIPINVDARQQISGYENVSQIDSDTYLIGKSNGYLKINTSNISNFESEIYLKSVMINDKNGESVYKQTSKTEDNVIENKLNNITFKYTALNYNPLLKSEYQYKLKGYNDNWSSWKTTGKVNFKNLTYGDYVFLMRSRIGKENLSQVLSYSFYIERPFYLSNLMIILYILCLALVLFLVHNFYKRNYKKKKIKLQKKAERKLELKDLESQKEIMKIKNDKLQLDVENKNRELAIATMSLVKKNEFLSQIKSDLKPIQSKNKVIKKVLNTINNNLNNTDDWKFFEEAFNNADKDFFKKLKARHPKLTPNELKLCAYLRLNLTSKEIAPLFNISSKSVEIKRYRLRKKMNLSRNQSLTTYILSL</sequence>
<dbReference type="InterPro" id="IPR011123">
    <property type="entry name" value="Y_Y_Y"/>
</dbReference>
<dbReference type="InterPro" id="IPR015943">
    <property type="entry name" value="WD40/YVTN_repeat-like_dom_sf"/>
</dbReference>
<comment type="caution">
    <text evidence="5">The sequence shown here is derived from an EMBL/GenBank/DDBJ whole genome shotgun (WGS) entry which is preliminary data.</text>
</comment>
<evidence type="ECO:0000256" key="1">
    <source>
        <dbReference type="SAM" id="Coils"/>
    </source>
</evidence>
<keyword evidence="1" id="KW-0175">Coiled coil</keyword>
<keyword evidence="3" id="KW-0732">Signal</keyword>
<protein>
    <recommendedName>
        <fullName evidence="4">HTH luxR-type domain-containing protein</fullName>
    </recommendedName>
</protein>